<comment type="caution">
    <text evidence="1">The sequence shown here is derived from an EMBL/GenBank/DDBJ whole genome shotgun (WGS) entry which is preliminary data.</text>
</comment>
<keyword evidence="2" id="KW-1185">Reference proteome</keyword>
<proteinExistence type="predicted"/>
<accession>A0AAJ1TF88</accession>
<organism evidence="1 2">
    <name type="scientific">Croceifilum oryzae</name>
    <dbReference type="NCBI Taxonomy" id="1553429"/>
    <lineage>
        <taxon>Bacteria</taxon>
        <taxon>Bacillati</taxon>
        <taxon>Bacillota</taxon>
        <taxon>Bacilli</taxon>
        <taxon>Bacillales</taxon>
        <taxon>Thermoactinomycetaceae</taxon>
        <taxon>Croceifilum</taxon>
    </lineage>
</organism>
<evidence type="ECO:0000313" key="2">
    <source>
        <dbReference type="Proteomes" id="UP001238450"/>
    </source>
</evidence>
<dbReference type="Proteomes" id="UP001238450">
    <property type="component" value="Unassembled WGS sequence"/>
</dbReference>
<reference evidence="1 2" key="1">
    <citation type="submission" date="2023-07" db="EMBL/GenBank/DDBJ databases">
        <title>Genomic Encyclopedia of Type Strains, Phase IV (KMG-IV): sequencing the most valuable type-strain genomes for metagenomic binning, comparative biology and taxonomic classification.</title>
        <authorList>
            <person name="Goeker M."/>
        </authorList>
    </citation>
    <scope>NUCLEOTIDE SEQUENCE [LARGE SCALE GENOMIC DNA]</scope>
    <source>
        <strain evidence="1 2">DSM 46876</strain>
    </source>
</reference>
<sequence>MVLVDGWWVGACWLSSYWMIEGSRVYSITIQIPI</sequence>
<dbReference type="AlphaFoldDB" id="A0AAJ1TF88"/>
<name>A0AAJ1TF88_9BACL</name>
<dbReference type="EMBL" id="JAUSUV010000006">
    <property type="protein sequence ID" value="MDQ0417404.1"/>
    <property type="molecule type" value="Genomic_DNA"/>
</dbReference>
<gene>
    <name evidence="1" type="ORF">J2Z48_001577</name>
</gene>
<evidence type="ECO:0000313" key="1">
    <source>
        <dbReference type="EMBL" id="MDQ0417404.1"/>
    </source>
</evidence>
<protein>
    <submittedName>
        <fullName evidence="1">Uncharacterized protein</fullName>
    </submittedName>
</protein>